<evidence type="ECO:0000256" key="3">
    <source>
        <dbReference type="ARBA" id="ARBA00022475"/>
    </source>
</evidence>
<dbReference type="InterPro" id="IPR003439">
    <property type="entry name" value="ABC_transporter-like_ATP-bd"/>
</dbReference>
<feature type="transmembrane region" description="Helical" evidence="10">
    <location>
        <begin position="193"/>
        <end position="212"/>
    </location>
</feature>
<reference evidence="13 14" key="1">
    <citation type="submission" date="2020-08" db="EMBL/GenBank/DDBJ databases">
        <title>Genome public.</title>
        <authorList>
            <person name="Liu C."/>
            <person name="Sun Q."/>
        </authorList>
    </citation>
    <scope>NUCLEOTIDE SEQUENCE [LARGE SCALE GENOMIC DNA]</scope>
    <source>
        <strain evidence="13 14">BX17</strain>
    </source>
</reference>
<dbReference type="GO" id="GO:0005524">
    <property type="term" value="F:ATP binding"/>
    <property type="evidence" value="ECO:0007669"/>
    <property type="project" value="UniProtKB-KW"/>
</dbReference>
<dbReference type="SMART" id="SM00382">
    <property type="entry name" value="AAA"/>
    <property type="match status" value="1"/>
</dbReference>
<keyword evidence="3" id="KW-1003">Cell membrane</keyword>
<feature type="transmembrane region" description="Helical" evidence="10">
    <location>
        <begin position="170"/>
        <end position="187"/>
    </location>
</feature>
<gene>
    <name evidence="13" type="ORF">H8S54_17635</name>
</gene>
<dbReference type="InterPro" id="IPR039421">
    <property type="entry name" value="Type_1_exporter"/>
</dbReference>
<feature type="domain" description="ABC transmembrane type-1" evidence="12">
    <location>
        <begin position="46"/>
        <end position="336"/>
    </location>
</feature>
<dbReference type="GO" id="GO:0016887">
    <property type="term" value="F:ATP hydrolysis activity"/>
    <property type="evidence" value="ECO:0007669"/>
    <property type="project" value="InterPro"/>
</dbReference>
<evidence type="ECO:0000256" key="1">
    <source>
        <dbReference type="ARBA" id="ARBA00004651"/>
    </source>
</evidence>
<dbReference type="RefSeq" id="WP_186901937.1">
    <property type="nucleotide sequence ID" value="NZ_JACOOT010000040.1"/>
</dbReference>
<comment type="caution">
    <text evidence="13">The sequence shown here is derived from an EMBL/GenBank/DDBJ whole genome shotgun (WGS) entry which is preliminary data.</text>
</comment>
<name>A0A8I0AM74_9FIRM</name>
<dbReference type="InterPro" id="IPR027417">
    <property type="entry name" value="P-loop_NTPase"/>
</dbReference>
<feature type="transmembrane region" description="Helical" evidence="10">
    <location>
        <begin position="85"/>
        <end position="109"/>
    </location>
</feature>
<evidence type="ECO:0000256" key="2">
    <source>
        <dbReference type="ARBA" id="ARBA00022448"/>
    </source>
</evidence>
<dbReference type="SUPFAM" id="SSF52540">
    <property type="entry name" value="P-loop containing nucleoside triphosphate hydrolases"/>
    <property type="match status" value="1"/>
</dbReference>
<organism evidence="13 14">
    <name type="scientific">Blautia segnis</name>
    <dbReference type="NCBI Taxonomy" id="2763030"/>
    <lineage>
        <taxon>Bacteria</taxon>
        <taxon>Bacillati</taxon>
        <taxon>Bacillota</taxon>
        <taxon>Clostridia</taxon>
        <taxon>Lachnospirales</taxon>
        <taxon>Lachnospiraceae</taxon>
        <taxon>Blautia</taxon>
    </lineage>
</organism>
<dbReference type="FunFam" id="1.20.1560.10:FF:000011">
    <property type="entry name" value="Multidrug ABC transporter ATP-binding protein"/>
    <property type="match status" value="1"/>
</dbReference>
<dbReference type="SUPFAM" id="SSF90123">
    <property type="entry name" value="ABC transporter transmembrane region"/>
    <property type="match status" value="1"/>
</dbReference>
<dbReference type="Proteomes" id="UP000652847">
    <property type="component" value="Unassembled WGS sequence"/>
</dbReference>
<keyword evidence="14" id="KW-1185">Reference proteome</keyword>
<dbReference type="InterPro" id="IPR036640">
    <property type="entry name" value="ABC1_TM_sf"/>
</dbReference>
<evidence type="ECO:0000259" key="12">
    <source>
        <dbReference type="PROSITE" id="PS50929"/>
    </source>
</evidence>
<dbReference type="EMBL" id="JACOOT010000040">
    <property type="protein sequence ID" value="MBC5652861.1"/>
    <property type="molecule type" value="Genomic_DNA"/>
</dbReference>
<dbReference type="PROSITE" id="PS00211">
    <property type="entry name" value="ABC_TRANSPORTER_1"/>
    <property type="match status" value="1"/>
</dbReference>
<dbReference type="InterPro" id="IPR003593">
    <property type="entry name" value="AAA+_ATPase"/>
</dbReference>
<dbReference type="Gene3D" id="3.40.50.300">
    <property type="entry name" value="P-loop containing nucleotide triphosphate hydrolases"/>
    <property type="match status" value="1"/>
</dbReference>
<feature type="transmembrane region" description="Helical" evidence="10">
    <location>
        <begin position="285"/>
        <end position="314"/>
    </location>
</feature>
<evidence type="ECO:0000256" key="5">
    <source>
        <dbReference type="ARBA" id="ARBA00022741"/>
    </source>
</evidence>
<dbReference type="GO" id="GO:0015421">
    <property type="term" value="F:ABC-type oligopeptide transporter activity"/>
    <property type="evidence" value="ECO:0007669"/>
    <property type="project" value="TreeGrafter"/>
</dbReference>
<keyword evidence="7 10" id="KW-1133">Transmembrane helix</keyword>
<evidence type="ECO:0000259" key="11">
    <source>
        <dbReference type="PROSITE" id="PS50893"/>
    </source>
</evidence>
<dbReference type="CDD" id="cd03254">
    <property type="entry name" value="ABCC_Glucan_exporter_like"/>
    <property type="match status" value="1"/>
</dbReference>
<dbReference type="PROSITE" id="PS50929">
    <property type="entry name" value="ABC_TM1F"/>
    <property type="match status" value="1"/>
</dbReference>
<dbReference type="PANTHER" id="PTHR43394">
    <property type="entry name" value="ATP-DEPENDENT PERMEASE MDL1, MITOCHONDRIAL"/>
    <property type="match status" value="1"/>
</dbReference>
<feature type="domain" description="ABC transporter" evidence="11">
    <location>
        <begin position="402"/>
        <end position="636"/>
    </location>
</feature>
<evidence type="ECO:0000256" key="4">
    <source>
        <dbReference type="ARBA" id="ARBA00022692"/>
    </source>
</evidence>
<dbReference type="Pfam" id="PF00005">
    <property type="entry name" value="ABC_tran"/>
    <property type="match status" value="1"/>
</dbReference>
<dbReference type="InterPro" id="IPR011527">
    <property type="entry name" value="ABC1_TM_dom"/>
</dbReference>
<dbReference type="InterPro" id="IPR017871">
    <property type="entry name" value="ABC_transporter-like_CS"/>
</dbReference>
<evidence type="ECO:0000313" key="14">
    <source>
        <dbReference type="Proteomes" id="UP000652847"/>
    </source>
</evidence>
<evidence type="ECO:0000256" key="9">
    <source>
        <dbReference type="SAM" id="MobiDB-lite"/>
    </source>
</evidence>
<keyword evidence="5" id="KW-0547">Nucleotide-binding</keyword>
<evidence type="ECO:0000256" key="7">
    <source>
        <dbReference type="ARBA" id="ARBA00022989"/>
    </source>
</evidence>
<dbReference type="PANTHER" id="PTHR43394:SF1">
    <property type="entry name" value="ATP-BINDING CASSETTE SUB-FAMILY B MEMBER 10, MITOCHONDRIAL"/>
    <property type="match status" value="1"/>
</dbReference>
<comment type="subcellular location">
    <subcellularLocation>
        <location evidence="1">Cell membrane</location>
        <topology evidence="1">Multi-pass membrane protein</topology>
    </subcellularLocation>
</comment>
<accession>A0A8I0AM74</accession>
<keyword evidence="8 10" id="KW-0472">Membrane</keyword>
<dbReference type="Pfam" id="PF00664">
    <property type="entry name" value="ABC_membrane"/>
    <property type="match status" value="1"/>
</dbReference>
<keyword evidence="6 13" id="KW-0067">ATP-binding</keyword>
<dbReference type="Gene3D" id="1.20.1560.10">
    <property type="entry name" value="ABC transporter type 1, transmembrane domain"/>
    <property type="match status" value="1"/>
</dbReference>
<evidence type="ECO:0000256" key="6">
    <source>
        <dbReference type="ARBA" id="ARBA00022840"/>
    </source>
</evidence>
<dbReference type="GO" id="GO:0005886">
    <property type="term" value="C:plasma membrane"/>
    <property type="evidence" value="ECO:0007669"/>
    <property type="project" value="UniProtKB-SubCell"/>
</dbReference>
<dbReference type="CDD" id="cd18547">
    <property type="entry name" value="ABC_6TM_Tm288_like"/>
    <property type="match status" value="1"/>
</dbReference>
<evidence type="ECO:0000256" key="8">
    <source>
        <dbReference type="ARBA" id="ARBA00023136"/>
    </source>
</evidence>
<protein>
    <submittedName>
        <fullName evidence="13">ABC transporter ATP-binding protein</fullName>
    </submittedName>
</protein>
<feature type="region of interest" description="Disordered" evidence="9">
    <location>
        <begin position="1"/>
        <end position="20"/>
    </location>
</feature>
<sequence>MRSNKPIKGPGRGGAAFRSGPMVENPGKMLKRLLAYIVKNYRIHIILVVIGIVVSVLANVQGTMFTKTLIDQYILPLLKSETPDFHPLAMAILRVACFYAIGVGCTYTYNRLMIYVSQGTLRNLRNEMFGRMETLPVKYFDTHAHGDIMSIYTNDIDTLRQMISQSIPQLISSVITIISVLVSMIILNVPLTIVTLFMVGVMLVASKNLAGLSGKYFMEQQKNLGIVNGYIEEMMEGQKVVKVFCHEEESLSKFNELNDQLFESANNANKFANVLMPTCAQIGNISYVLCAIVGGVLAVNGIGGFTLGGLASFLTFNKSFSQPINQVSQQFNSIVMALAGAKRIFDLLDEKPEVDEGYVTLVNVKEENGKLVESQKRTGRWAWKHYHKATGTTDYVELKGDIVLDGVDFGYRDDKIVLHDVRMYAKPGQKIAFVGSTGAGKTTITNLLNRFYDIQDGKIRYDGININKIKKGDLRRSMGIVLQDTNLFTTTVMENIRYGKLDATDEEVIAAARLANADGFIRRLPDGYQTMLRNNGANLSQGQRQLLAIARAAVADPPVLILDEATSSIDTRTEKLVQDGMDKLMEGRTTFAIAHRLSTVRNSDCIMVLEQGRVIERGSHDELIAQKGKYYQLYNG</sequence>
<proteinExistence type="predicted"/>
<evidence type="ECO:0000313" key="13">
    <source>
        <dbReference type="EMBL" id="MBC5652861.1"/>
    </source>
</evidence>
<dbReference type="AlphaFoldDB" id="A0A8I0AM74"/>
<dbReference type="FunFam" id="3.40.50.300:FF:000287">
    <property type="entry name" value="Multidrug ABC transporter ATP-binding protein"/>
    <property type="match status" value="1"/>
</dbReference>
<dbReference type="PROSITE" id="PS50893">
    <property type="entry name" value="ABC_TRANSPORTER_2"/>
    <property type="match status" value="1"/>
</dbReference>
<keyword evidence="2" id="KW-0813">Transport</keyword>
<evidence type="ECO:0000256" key="10">
    <source>
        <dbReference type="SAM" id="Phobius"/>
    </source>
</evidence>
<keyword evidence="4 10" id="KW-0812">Transmembrane</keyword>
<feature type="transmembrane region" description="Helical" evidence="10">
    <location>
        <begin position="41"/>
        <end position="65"/>
    </location>
</feature>